<dbReference type="EMBL" id="JAFVMF010000002">
    <property type="protein sequence ID" value="MBO1358573.1"/>
    <property type="molecule type" value="Genomic_DNA"/>
</dbReference>
<sequence>MSTRIPSGLIAAKGGRGAYQSVAASLAAAHSAELADAIDDALCVLGACCSARSVALTSPGRPIRKTWLAPETPAPAELGEALRAFAAERAKDAVAERALVLDPEAKGEGERKLARLGLLYVHLVPVRGRHDVAGLLLLCRSSRPWRDRFGPGGPHAPTEARQIAELIGLALERNRLSEERGEVKRRLRQSQRLEIAGATAAGMAHNLNNVLAAMLGHTETALEASRGSAAVYNAVLSIKNAGERAGELIENLLGVGRRDFVEKVVQLGSLCEETILLVRPSIPTRIRLELRERSDGAETIGRVEEIQQVLFNLIRNAAQAIANEGEVVLTLETRSGDPSLAMQIGALALREYVVLEVRDSGIGIDAVARLEIFRPFYTTRPAGTGLGLSTVADIVSEHGGALRVLDAPGGGSVFEVWFLTHDEAARTVFLPRGEGEPVLVVAERAVRERIEDVVAALGYEPLGLSHPREALRVIEGDPDNYHAVFLCTDLIELDDYFFLAERFHSVCPTLPLTILTPGRTPPTLLGGVSGRQVWLAGLDSSTSIAAALRLMFSSGDGSRGAGRE</sequence>
<dbReference type="InterPro" id="IPR003594">
    <property type="entry name" value="HATPase_dom"/>
</dbReference>
<reference evidence="5 6" key="1">
    <citation type="submission" date="2021-03" db="EMBL/GenBank/DDBJ databases">
        <title>The complete genome sequence of Acetobacter sacchari TBRC 11175.</title>
        <authorList>
            <person name="Charoenyingcharoen P."/>
            <person name="Yukphan P."/>
        </authorList>
    </citation>
    <scope>NUCLEOTIDE SEQUENCE [LARGE SCALE GENOMIC DNA]</scope>
    <source>
        <strain evidence="5 6">TBRC 11175</strain>
    </source>
</reference>
<dbReference type="CDD" id="cd00082">
    <property type="entry name" value="HisKA"/>
    <property type="match status" value="1"/>
</dbReference>
<evidence type="ECO:0000256" key="3">
    <source>
        <dbReference type="ARBA" id="ARBA00022553"/>
    </source>
</evidence>
<dbReference type="EC" id="2.7.13.3" evidence="2"/>
<dbReference type="InterPro" id="IPR005467">
    <property type="entry name" value="His_kinase_dom"/>
</dbReference>
<dbReference type="Gene3D" id="3.30.565.10">
    <property type="entry name" value="Histidine kinase-like ATPase, C-terminal domain"/>
    <property type="match status" value="1"/>
</dbReference>
<accession>A0ABS3LRN7</accession>
<dbReference type="Proteomes" id="UP000664771">
    <property type="component" value="Unassembled WGS sequence"/>
</dbReference>
<comment type="caution">
    <text evidence="5">The sequence shown here is derived from an EMBL/GenBank/DDBJ whole genome shotgun (WGS) entry which is preliminary data.</text>
</comment>
<comment type="catalytic activity">
    <reaction evidence="1">
        <text>ATP + protein L-histidine = ADP + protein N-phospho-L-histidine.</text>
        <dbReference type="EC" id="2.7.13.3"/>
    </reaction>
</comment>
<dbReference type="SUPFAM" id="SSF55874">
    <property type="entry name" value="ATPase domain of HSP90 chaperone/DNA topoisomerase II/histidine kinase"/>
    <property type="match status" value="1"/>
</dbReference>
<dbReference type="InterPro" id="IPR036097">
    <property type="entry name" value="HisK_dim/P_sf"/>
</dbReference>
<feature type="domain" description="Histidine kinase" evidence="4">
    <location>
        <begin position="202"/>
        <end position="422"/>
    </location>
</feature>
<evidence type="ECO:0000256" key="1">
    <source>
        <dbReference type="ARBA" id="ARBA00000085"/>
    </source>
</evidence>
<proteinExistence type="predicted"/>
<name>A0ABS3LRN7_9PROT</name>
<dbReference type="SUPFAM" id="SSF47384">
    <property type="entry name" value="Homodimeric domain of signal transducing histidine kinase"/>
    <property type="match status" value="1"/>
</dbReference>
<dbReference type="PANTHER" id="PTHR43065:SF42">
    <property type="entry name" value="TWO-COMPONENT SENSOR PPRA"/>
    <property type="match status" value="1"/>
</dbReference>
<organism evidence="5 6">
    <name type="scientific">Acetobacter sacchari</name>
    <dbReference type="NCBI Taxonomy" id="2661687"/>
    <lineage>
        <taxon>Bacteria</taxon>
        <taxon>Pseudomonadati</taxon>
        <taxon>Pseudomonadota</taxon>
        <taxon>Alphaproteobacteria</taxon>
        <taxon>Acetobacterales</taxon>
        <taxon>Acetobacteraceae</taxon>
        <taxon>Acetobacter</taxon>
    </lineage>
</organism>
<dbReference type="PROSITE" id="PS50109">
    <property type="entry name" value="HIS_KIN"/>
    <property type="match status" value="1"/>
</dbReference>
<evidence type="ECO:0000313" key="6">
    <source>
        <dbReference type="Proteomes" id="UP000664771"/>
    </source>
</evidence>
<gene>
    <name evidence="5" type="ORF">J2D73_02000</name>
</gene>
<dbReference type="Pfam" id="PF02518">
    <property type="entry name" value="HATPase_c"/>
    <property type="match status" value="1"/>
</dbReference>
<keyword evidence="3" id="KW-0597">Phosphoprotein</keyword>
<dbReference type="InterPro" id="IPR003661">
    <property type="entry name" value="HisK_dim/P_dom"/>
</dbReference>
<keyword evidence="6" id="KW-1185">Reference proteome</keyword>
<dbReference type="PRINTS" id="PR00344">
    <property type="entry name" value="BCTRLSENSOR"/>
</dbReference>
<protein>
    <recommendedName>
        <fullName evidence="2">histidine kinase</fullName>
        <ecNumber evidence="2">2.7.13.3</ecNumber>
    </recommendedName>
</protein>
<dbReference type="RefSeq" id="WP_207878906.1">
    <property type="nucleotide sequence ID" value="NZ_JAFVMF010000002.1"/>
</dbReference>
<evidence type="ECO:0000259" key="4">
    <source>
        <dbReference type="PROSITE" id="PS50109"/>
    </source>
</evidence>
<dbReference type="PANTHER" id="PTHR43065">
    <property type="entry name" value="SENSOR HISTIDINE KINASE"/>
    <property type="match status" value="1"/>
</dbReference>
<dbReference type="Gene3D" id="1.10.287.130">
    <property type="match status" value="1"/>
</dbReference>
<dbReference type="SMART" id="SM00387">
    <property type="entry name" value="HATPase_c"/>
    <property type="match status" value="1"/>
</dbReference>
<dbReference type="InterPro" id="IPR004358">
    <property type="entry name" value="Sig_transdc_His_kin-like_C"/>
</dbReference>
<evidence type="ECO:0000313" key="5">
    <source>
        <dbReference type="EMBL" id="MBO1358573.1"/>
    </source>
</evidence>
<evidence type="ECO:0000256" key="2">
    <source>
        <dbReference type="ARBA" id="ARBA00012438"/>
    </source>
</evidence>
<dbReference type="InterPro" id="IPR036890">
    <property type="entry name" value="HATPase_C_sf"/>
</dbReference>